<dbReference type="PANTHER" id="PTHR42032:SF1">
    <property type="entry name" value="YALI0E30679P"/>
    <property type="match status" value="1"/>
</dbReference>
<evidence type="ECO:0000313" key="3">
    <source>
        <dbReference type="EMBL" id="OCL01453.1"/>
    </source>
</evidence>
<name>A0A8E2ENG2_9PEZI</name>
<evidence type="ECO:0000256" key="1">
    <source>
        <dbReference type="SAM" id="MobiDB-lite"/>
    </source>
</evidence>
<gene>
    <name evidence="3" type="ORF">AOQ84DRAFT_306672</name>
</gene>
<keyword evidence="4" id="KW-1185">Reference proteome</keyword>
<feature type="compositionally biased region" description="Polar residues" evidence="1">
    <location>
        <begin position="449"/>
        <end position="460"/>
    </location>
</feature>
<keyword evidence="2" id="KW-1133">Transmembrane helix</keyword>
<accession>A0A8E2ENG2</accession>
<dbReference type="OrthoDB" id="5422510at2759"/>
<dbReference type="Proteomes" id="UP000250140">
    <property type="component" value="Unassembled WGS sequence"/>
</dbReference>
<organism evidence="3 4">
    <name type="scientific">Glonium stellatum</name>
    <dbReference type="NCBI Taxonomy" id="574774"/>
    <lineage>
        <taxon>Eukaryota</taxon>
        <taxon>Fungi</taxon>
        <taxon>Dikarya</taxon>
        <taxon>Ascomycota</taxon>
        <taxon>Pezizomycotina</taxon>
        <taxon>Dothideomycetes</taxon>
        <taxon>Pleosporomycetidae</taxon>
        <taxon>Gloniales</taxon>
        <taxon>Gloniaceae</taxon>
        <taxon>Glonium</taxon>
    </lineage>
</organism>
<feature type="region of interest" description="Disordered" evidence="1">
    <location>
        <begin position="157"/>
        <end position="194"/>
    </location>
</feature>
<keyword evidence="2" id="KW-0812">Transmembrane</keyword>
<evidence type="ECO:0000256" key="2">
    <source>
        <dbReference type="SAM" id="Phobius"/>
    </source>
</evidence>
<dbReference type="AlphaFoldDB" id="A0A8E2ENG2"/>
<feature type="transmembrane region" description="Helical" evidence="2">
    <location>
        <begin position="411"/>
        <end position="430"/>
    </location>
</feature>
<feature type="region of interest" description="Disordered" evidence="1">
    <location>
        <begin position="435"/>
        <end position="460"/>
    </location>
</feature>
<keyword evidence="2" id="KW-0472">Membrane</keyword>
<evidence type="ECO:0000313" key="4">
    <source>
        <dbReference type="Proteomes" id="UP000250140"/>
    </source>
</evidence>
<sequence length="460" mass="51384">MADHATAENSTTNAQVYPLLRQRMINRASTFSEGAHPTPPLPRRRSSVFSEFSIDETRQSIRSSTDNLLRPGGNDMEKLLSSEEPSHWHSAPLVFAILPAVGGLLFQNGSAIVTDILLLGLGSMFLNWCVRSPWDWYHSAQRVQVIERELGPYHSTIIEEGSEEDEELARDAVPSSEPRSTENALNVDESTEKPRSAAQEAALSELGRDEIFALIACFVGPILGAYLLHTIRSQLTRPSEGLVSDYNLTIFVMAAELRPCSHLIKMKHARMLHLQRIVRPDPNPANRLAKTDAQEFLKRLAEVETKLADGIMNNGIKDNRALEISTSVRQSLQPQLDALNRAVRRYEKRSAAQSIQTEARFAELEVRLKDALSLAAAAARTGQKPGIIALALNWISSMSMFWFHTLWVVCIYPFHLATSALILVKSWFVSPKRSLKKRDKAKSEDYGSILSSRMQSKSGR</sequence>
<dbReference type="EMBL" id="KV751130">
    <property type="protein sequence ID" value="OCL01453.1"/>
    <property type="molecule type" value="Genomic_DNA"/>
</dbReference>
<reference evidence="3 4" key="1">
    <citation type="journal article" date="2016" name="Nat. Commun.">
        <title>Ectomycorrhizal ecology is imprinted in the genome of the dominant symbiotic fungus Cenococcum geophilum.</title>
        <authorList>
            <consortium name="DOE Joint Genome Institute"/>
            <person name="Peter M."/>
            <person name="Kohler A."/>
            <person name="Ohm R.A."/>
            <person name="Kuo A."/>
            <person name="Krutzmann J."/>
            <person name="Morin E."/>
            <person name="Arend M."/>
            <person name="Barry K.W."/>
            <person name="Binder M."/>
            <person name="Choi C."/>
            <person name="Clum A."/>
            <person name="Copeland A."/>
            <person name="Grisel N."/>
            <person name="Haridas S."/>
            <person name="Kipfer T."/>
            <person name="LaButti K."/>
            <person name="Lindquist E."/>
            <person name="Lipzen A."/>
            <person name="Maire R."/>
            <person name="Meier B."/>
            <person name="Mihaltcheva S."/>
            <person name="Molinier V."/>
            <person name="Murat C."/>
            <person name="Poggeler S."/>
            <person name="Quandt C.A."/>
            <person name="Sperisen C."/>
            <person name="Tritt A."/>
            <person name="Tisserant E."/>
            <person name="Crous P.W."/>
            <person name="Henrissat B."/>
            <person name="Nehls U."/>
            <person name="Egli S."/>
            <person name="Spatafora J.W."/>
            <person name="Grigoriev I.V."/>
            <person name="Martin F.M."/>
        </authorList>
    </citation>
    <scope>NUCLEOTIDE SEQUENCE [LARGE SCALE GENOMIC DNA]</scope>
    <source>
        <strain evidence="3 4">CBS 207.34</strain>
    </source>
</reference>
<proteinExistence type="predicted"/>
<dbReference type="PANTHER" id="PTHR42032">
    <property type="entry name" value="YALI0E30679P"/>
    <property type="match status" value="1"/>
</dbReference>
<protein>
    <submittedName>
        <fullName evidence="3">Uncharacterized protein</fullName>
    </submittedName>
</protein>